<dbReference type="AlphaFoldDB" id="A0A1I1JQY8"/>
<dbReference type="InterPro" id="IPR050273">
    <property type="entry name" value="GppA/Ppx_hydrolase"/>
</dbReference>
<name>A0A1I1JQY8_9BACT</name>
<protein>
    <submittedName>
        <fullName evidence="2">Exopolyphosphatase / guanosine-5'-triphosphate,3'-diphosphate pyrophosphatase</fullName>
    </submittedName>
</protein>
<keyword evidence="3" id="KW-1185">Reference proteome</keyword>
<dbReference type="STRING" id="927664.SAMN05421780_10669"/>
<evidence type="ECO:0000259" key="1">
    <source>
        <dbReference type="Pfam" id="PF02541"/>
    </source>
</evidence>
<dbReference type="Proteomes" id="UP000199514">
    <property type="component" value="Unassembled WGS sequence"/>
</dbReference>
<dbReference type="InterPro" id="IPR003695">
    <property type="entry name" value="Ppx_GppA_N"/>
</dbReference>
<dbReference type="EMBL" id="FOLE01000006">
    <property type="protein sequence ID" value="SFC51049.1"/>
    <property type="molecule type" value="Genomic_DNA"/>
</dbReference>
<accession>A0A1I1JQY8</accession>
<dbReference type="Gene3D" id="3.30.420.40">
    <property type="match status" value="1"/>
</dbReference>
<dbReference type="Pfam" id="PF02541">
    <property type="entry name" value="Ppx-GppA"/>
    <property type="match status" value="1"/>
</dbReference>
<dbReference type="InterPro" id="IPR043129">
    <property type="entry name" value="ATPase_NBD"/>
</dbReference>
<evidence type="ECO:0000313" key="2">
    <source>
        <dbReference type="EMBL" id="SFC51049.1"/>
    </source>
</evidence>
<evidence type="ECO:0000313" key="3">
    <source>
        <dbReference type="Proteomes" id="UP000199514"/>
    </source>
</evidence>
<dbReference type="PANTHER" id="PTHR30005:SF0">
    <property type="entry name" value="RETROGRADE REGULATION PROTEIN 2"/>
    <property type="match status" value="1"/>
</dbReference>
<dbReference type="Gene3D" id="3.30.420.150">
    <property type="entry name" value="Exopolyphosphatase. Domain 2"/>
    <property type="match status" value="1"/>
</dbReference>
<dbReference type="PANTHER" id="PTHR30005">
    <property type="entry name" value="EXOPOLYPHOSPHATASE"/>
    <property type="match status" value="1"/>
</dbReference>
<dbReference type="SUPFAM" id="SSF53067">
    <property type="entry name" value="Actin-like ATPase domain"/>
    <property type="match status" value="2"/>
</dbReference>
<dbReference type="GO" id="GO:0016462">
    <property type="term" value="F:pyrophosphatase activity"/>
    <property type="evidence" value="ECO:0007669"/>
    <property type="project" value="TreeGrafter"/>
</dbReference>
<feature type="domain" description="Ppx/GppA phosphatase N-terminal" evidence="1">
    <location>
        <begin position="22"/>
        <end position="270"/>
    </location>
</feature>
<proteinExistence type="predicted"/>
<organism evidence="2 3">
    <name type="scientific">Flexibacter flexilis DSM 6793</name>
    <dbReference type="NCBI Taxonomy" id="927664"/>
    <lineage>
        <taxon>Bacteria</taxon>
        <taxon>Pseudomonadati</taxon>
        <taxon>Bacteroidota</taxon>
        <taxon>Cytophagia</taxon>
        <taxon>Cytophagales</taxon>
        <taxon>Flexibacteraceae</taxon>
        <taxon>Flexibacter</taxon>
    </lineage>
</organism>
<reference evidence="2 3" key="1">
    <citation type="submission" date="2016-10" db="EMBL/GenBank/DDBJ databases">
        <authorList>
            <person name="de Groot N.N."/>
        </authorList>
    </citation>
    <scope>NUCLEOTIDE SEQUENCE [LARGE SCALE GENOMIC DNA]</scope>
    <source>
        <strain evidence="2 3">DSM 6793</strain>
    </source>
</reference>
<dbReference type="CDD" id="cd24006">
    <property type="entry name" value="ASKHA_NBD_PPX_GppA"/>
    <property type="match status" value="1"/>
</dbReference>
<gene>
    <name evidence="2" type="ORF">SAMN05421780_10669</name>
</gene>
<sequence length="282" mass="31837">MQISNVVLYEGKFTVKKLEYVRFPLRLGKDVFDKGAITPALEAKFVKLMQAFKLLIELYEVEDYKICATSALRESSNGRDIVAHVRDNVGLSIDVIDGQAEADLINKAIVKYLDEKPYLHIDVGGGSTELNIYKNHEKIASESFPMGSVRLMNSYTAPEIWQNIEDWVQQHISADMHYITAVGTGGNINKIYELANKKNKKAKTMTLAEVEQVQGMISKLSMDERINNLMLNPDRADVIVPAAEIYLHVMRRAKAKKIIVPDVGLKDGMIEVLFEKNKHKLL</sequence>